<accession>A0A016TBE9</accession>
<evidence type="ECO:0000313" key="2">
    <source>
        <dbReference type="Proteomes" id="UP000024635"/>
    </source>
</evidence>
<dbReference type="EMBL" id="JARK01001455">
    <property type="protein sequence ID" value="EYB99954.1"/>
    <property type="molecule type" value="Genomic_DNA"/>
</dbReference>
<gene>
    <name evidence="1" type="primary">Acey_s0119.g865</name>
    <name evidence="1" type="ORF">Y032_0119g865</name>
</gene>
<reference evidence="2" key="1">
    <citation type="journal article" date="2015" name="Nat. Genet.">
        <title>The genome and transcriptome of the zoonotic hookworm Ancylostoma ceylanicum identify infection-specific gene families.</title>
        <authorList>
            <person name="Schwarz E.M."/>
            <person name="Hu Y."/>
            <person name="Antoshechkin I."/>
            <person name="Miller M.M."/>
            <person name="Sternberg P.W."/>
            <person name="Aroian R.V."/>
        </authorList>
    </citation>
    <scope>NUCLEOTIDE SEQUENCE</scope>
    <source>
        <strain evidence="2">HY135</strain>
    </source>
</reference>
<protein>
    <submittedName>
        <fullName evidence="1">Uncharacterized protein</fullName>
    </submittedName>
</protein>
<comment type="caution">
    <text evidence="1">The sequence shown here is derived from an EMBL/GenBank/DDBJ whole genome shotgun (WGS) entry which is preliminary data.</text>
</comment>
<dbReference type="Proteomes" id="UP000024635">
    <property type="component" value="Unassembled WGS sequence"/>
</dbReference>
<keyword evidence="2" id="KW-1185">Reference proteome</keyword>
<organism evidence="1 2">
    <name type="scientific">Ancylostoma ceylanicum</name>
    <dbReference type="NCBI Taxonomy" id="53326"/>
    <lineage>
        <taxon>Eukaryota</taxon>
        <taxon>Metazoa</taxon>
        <taxon>Ecdysozoa</taxon>
        <taxon>Nematoda</taxon>
        <taxon>Chromadorea</taxon>
        <taxon>Rhabditida</taxon>
        <taxon>Rhabditina</taxon>
        <taxon>Rhabditomorpha</taxon>
        <taxon>Strongyloidea</taxon>
        <taxon>Ancylostomatidae</taxon>
        <taxon>Ancylostomatinae</taxon>
        <taxon>Ancylostoma</taxon>
    </lineage>
</organism>
<evidence type="ECO:0000313" key="1">
    <source>
        <dbReference type="EMBL" id="EYB99954.1"/>
    </source>
</evidence>
<name>A0A016TBE9_9BILA</name>
<sequence>MQRREIPPVSDHCAQAVEHGSYLCKGACVPRDTPCQKRKVVTASFSHDFQLDQKKPLADLISEIVNNISHHRYHNSTTTTVSNLTRVTSVIAWNRNRLHSNPVTLTLTRPFPFGDVTLPPPPEDEYAHFFRKDPETRNVDMSKIFIAAAEIMISHVSSDAHDREEVDYVITASGSIRTFEAVSSVPLRTILLGESIDVAVRKPSAFYDIRSGKFLCDKGVILRL</sequence>
<proteinExistence type="predicted"/>
<dbReference type="AlphaFoldDB" id="A0A016TBE9"/>